<keyword evidence="1 3" id="KW-0378">Hydrolase</keyword>
<dbReference type="Proteomes" id="UP000016540">
    <property type="component" value="Unassembled WGS sequence"/>
</dbReference>
<dbReference type="STRING" id="1318628.MARLIPOL_06154"/>
<dbReference type="RefSeq" id="WP_012137232.1">
    <property type="nucleotide sequence ID" value="NZ_KE007306.1"/>
</dbReference>
<protein>
    <submittedName>
        <fullName evidence="3">Dienelactone hydrolase-like enzyme</fullName>
    </submittedName>
</protein>
<dbReference type="InterPro" id="IPR029058">
    <property type="entry name" value="AB_hydrolase_fold"/>
</dbReference>
<dbReference type="eggNOG" id="COG1073">
    <property type="taxonomic scope" value="Bacteria"/>
</dbReference>
<dbReference type="EMBL" id="ASAD01000008">
    <property type="protein sequence ID" value="EON93016.1"/>
    <property type="molecule type" value="Genomic_DNA"/>
</dbReference>
<comment type="caution">
    <text evidence="3">The sequence shown here is derived from an EMBL/GenBank/DDBJ whole genome shotgun (WGS) entry which is preliminary data.</text>
</comment>
<sequence>MKGDITVPLHGQECAAWLYRPESEGPHPLVVMAHGLGAVKEMRLEPFAQAFCDNGCVVLVFDYRNFGGSEGEPRQLLSIRQQLQDWKAAIEFSRHLPTVGSAKTVLWGTSLSGGMH</sequence>
<dbReference type="GO" id="GO:0052689">
    <property type="term" value="F:carboxylic ester hydrolase activity"/>
    <property type="evidence" value="ECO:0007669"/>
    <property type="project" value="UniProtKB-ARBA"/>
</dbReference>
<evidence type="ECO:0000259" key="2">
    <source>
        <dbReference type="Pfam" id="PF12146"/>
    </source>
</evidence>
<dbReference type="InterPro" id="IPR022742">
    <property type="entry name" value="Hydrolase_4"/>
</dbReference>
<dbReference type="PATRIC" id="fig|1318628.3.peg.1233"/>
<reference evidence="3 4" key="1">
    <citation type="journal article" date="2013" name="Genome Announc.">
        <title>Draft Genome Sequence of the Moderately Halophilic Bacterium Marinobacter lipolyticus Strain SM19.</title>
        <authorList>
            <person name="Papke R.T."/>
            <person name="de la Haba R.R."/>
            <person name="Infante-Dominguez C."/>
            <person name="Perez D."/>
            <person name="Sanchez-Porro C."/>
            <person name="Lapierre P."/>
            <person name="Ventosa A."/>
        </authorList>
    </citation>
    <scope>NUCLEOTIDE SEQUENCE [LARGE SCALE GENOMIC DNA]</scope>
    <source>
        <strain evidence="3 4">SM19</strain>
    </source>
</reference>
<name>R8B363_9GAMM</name>
<dbReference type="HOGENOM" id="CLU_048587_1_2_6"/>
<feature type="domain" description="Serine aminopeptidase S33" evidence="2">
    <location>
        <begin position="26"/>
        <end position="113"/>
    </location>
</feature>
<proteinExistence type="predicted"/>
<dbReference type="InterPro" id="IPR050261">
    <property type="entry name" value="FrsA_esterase"/>
</dbReference>
<dbReference type="PANTHER" id="PTHR22946">
    <property type="entry name" value="DIENELACTONE HYDROLASE DOMAIN-CONTAINING PROTEIN-RELATED"/>
    <property type="match status" value="1"/>
</dbReference>
<dbReference type="PANTHER" id="PTHR22946:SF9">
    <property type="entry name" value="POLYKETIDE TRANSFERASE AF380"/>
    <property type="match status" value="1"/>
</dbReference>
<keyword evidence="4" id="KW-1185">Reference proteome</keyword>
<dbReference type="Pfam" id="PF12146">
    <property type="entry name" value="Hydrolase_4"/>
    <property type="match status" value="1"/>
</dbReference>
<accession>R8B363</accession>
<dbReference type="AlphaFoldDB" id="R8B363"/>
<evidence type="ECO:0000313" key="4">
    <source>
        <dbReference type="Proteomes" id="UP000016540"/>
    </source>
</evidence>
<dbReference type="SUPFAM" id="SSF53474">
    <property type="entry name" value="alpha/beta-Hydrolases"/>
    <property type="match status" value="1"/>
</dbReference>
<evidence type="ECO:0000313" key="3">
    <source>
        <dbReference type="EMBL" id="EON93016.1"/>
    </source>
</evidence>
<evidence type="ECO:0000256" key="1">
    <source>
        <dbReference type="ARBA" id="ARBA00022801"/>
    </source>
</evidence>
<organism evidence="3 4">
    <name type="scientific">Marinobacter lipolyticus SM19</name>
    <dbReference type="NCBI Taxonomy" id="1318628"/>
    <lineage>
        <taxon>Bacteria</taxon>
        <taxon>Pseudomonadati</taxon>
        <taxon>Pseudomonadota</taxon>
        <taxon>Gammaproteobacteria</taxon>
        <taxon>Pseudomonadales</taxon>
        <taxon>Marinobacteraceae</taxon>
        <taxon>Marinobacter</taxon>
    </lineage>
</organism>
<dbReference type="OrthoDB" id="9805123at2"/>
<gene>
    <name evidence="3" type="ORF">MARLIPOL_06154</name>
</gene>
<dbReference type="Gene3D" id="3.40.50.1820">
    <property type="entry name" value="alpha/beta hydrolase"/>
    <property type="match status" value="1"/>
</dbReference>